<dbReference type="EMBL" id="JAATIT010000004">
    <property type="protein sequence ID" value="NJB90844.1"/>
    <property type="molecule type" value="Genomic_DNA"/>
</dbReference>
<dbReference type="RefSeq" id="WP_209023794.1">
    <property type="nucleotide sequence ID" value="NZ_JAATIT010000004.1"/>
</dbReference>
<sequence>MRRVKRKPGQAWTPADFSDLGNRQVIDKNLQRLTKAGELRRIDRGLYDRPTHNQLTGKPSVPDYRAVIEAVIRRDQARMVVDGMTAANDLGLTTAVPARIEVLVDARLKPITLGNQEITFKHAAPSRLYWAGRPAMRIVQALHWLKDVIDRSEEESSRVHAALASILSDPRHGRVLRKDLKDGLAALPIWMQDFLRDLVTPARAKRA</sequence>
<dbReference type="AlphaFoldDB" id="A0A7X6B9Z5"/>
<protein>
    <recommendedName>
        <fullName evidence="3">Transcriptional regulator, AbiEi antitoxin, Type IV TA system</fullName>
    </recommendedName>
</protein>
<dbReference type="InterPro" id="IPR045738">
    <property type="entry name" value="DUF6088"/>
</dbReference>
<accession>A0A7X6B9Z5</accession>
<organism evidence="1 2">
    <name type="scientific">Sphingopyxis italica</name>
    <dbReference type="NCBI Taxonomy" id="1129133"/>
    <lineage>
        <taxon>Bacteria</taxon>
        <taxon>Pseudomonadati</taxon>
        <taxon>Pseudomonadota</taxon>
        <taxon>Alphaproteobacteria</taxon>
        <taxon>Sphingomonadales</taxon>
        <taxon>Sphingomonadaceae</taxon>
        <taxon>Sphingopyxis</taxon>
    </lineage>
</organism>
<gene>
    <name evidence="1" type="ORF">GGR90_003046</name>
</gene>
<evidence type="ECO:0008006" key="3">
    <source>
        <dbReference type="Google" id="ProtNLM"/>
    </source>
</evidence>
<reference evidence="1 2" key="1">
    <citation type="submission" date="2020-03" db="EMBL/GenBank/DDBJ databases">
        <title>Genomic Encyclopedia of Type Strains, Phase IV (KMG-IV): sequencing the most valuable type-strain genomes for metagenomic binning, comparative biology and taxonomic classification.</title>
        <authorList>
            <person name="Goeker M."/>
        </authorList>
    </citation>
    <scope>NUCLEOTIDE SEQUENCE [LARGE SCALE GENOMIC DNA]</scope>
    <source>
        <strain evidence="1 2">DSM 25229</strain>
    </source>
</reference>
<evidence type="ECO:0000313" key="1">
    <source>
        <dbReference type="EMBL" id="NJB90844.1"/>
    </source>
</evidence>
<name>A0A7X6B9Z5_9SPHN</name>
<keyword evidence="2" id="KW-1185">Reference proteome</keyword>
<evidence type="ECO:0000313" key="2">
    <source>
        <dbReference type="Proteomes" id="UP000535078"/>
    </source>
</evidence>
<dbReference type="Proteomes" id="UP000535078">
    <property type="component" value="Unassembled WGS sequence"/>
</dbReference>
<dbReference type="Pfam" id="PF19570">
    <property type="entry name" value="DUF6088"/>
    <property type="match status" value="1"/>
</dbReference>
<comment type="caution">
    <text evidence="1">The sequence shown here is derived from an EMBL/GenBank/DDBJ whole genome shotgun (WGS) entry which is preliminary data.</text>
</comment>
<proteinExistence type="predicted"/>